<evidence type="ECO:0000313" key="2">
    <source>
        <dbReference type="EMBL" id="PJJ53837.1"/>
    </source>
</evidence>
<evidence type="ECO:0000313" key="3">
    <source>
        <dbReference type="Proteomes" id="UP000230842"/>
    </source>
</evidence>
<feature type="region of interest" description="Disordered" evidence="1">
    <location>
        <begin position="1"/>
        <end position="23"/>
    </location>
</feature>
<dbReference type="Proteomes" id="UP000230842">
    <property type="component" value="Unassembled WGS sequence"/>
</dbReference>
<protein>
    <submittedName>
        <fullName evidence="2">Uncharacterized protein</fullName>
    </submittedName>
</protein>
<keyword evidence="3" id="KW-1185">Reference proteome</keyword>
<proteinExistence type="predicted"/>
<reference evidence="2 3" key="1">
    <citation type="submission" date="2017-11" db="EMBL/GenBank/DDBJ databases">
        <title>Genomic Encyclopedia of Archaeal and Bacterial Type Strains, Phase II (KMG-II): From Individual Species to Whole Genera.</title>
        <authorList>
            <person name="Goeker M."/>
        </authorList>
    </citation>
    <scope>NUCLEOTIDE SEQUENCE [LARGE SCALE GENOMIC DNA]</scope>
    <source>
        <strain evidence="2 3">DSM 27763</strain>
    </source>
</reference>
<dbReference type="RefSeq" id="WP_039359409.1">
    <property type="nucleotide sequence ID" value="NZ_PGEZ01000002.1"/>
</dbReference>
<gene>
    <name evidence="2" type="ORF">CLV56_3335</name>
</gene>
<organism evidence="2 3">
    <name type="scientific">Mumia flava</name>
    <dbReference type="NCBI Taxonomy" id="1348852"/>
    <lineage>
        <taxon>Bacteria</taxon>
        <taxon>Bacillati</taxon>
        <taxon>Actinomycetota</taxon>
        <taxon>Actinomycetes</taxon>
        <taxon>Propionibacteriales</taxon>
        <taxon>Nocardioidaceae</taxon>
        <taxon>Mumia</taxon>
    </lineage>
</organism>
<dbReference type="EMBL" id="PGEZ01000002">
    <property type="protein sequence ID" value="PJJ53837.1"/>
    <property type="molecule type" value="Genomic_DNA"/>
</dbReference>
<dbReference type="OrthoDB" id="9894355at2"/>
<sequence>MVDDRSAGSDRSASGEQPSPDGVVVFAASDPSEQITRALAQAAERLQEVAAAEGAAGIAAISHEVTVVEEGDADSGVRAAFTGKARPRRYVVSAMATLVGP</sequence>
<evidence type="ECO:0000256" key="1">
    <source>
        <dbReference type="SAM" id="MobiDB-lite"/>
    </source>
</evidence>
<name>A0A0B2B6U1_9ACTN</name>
<dbReference type="AlphaFoldDB" id="A0A0B2B6U1"/>
<comment type="caution">
    <text evidence="2">The sequence shown here is derived from an EMBL/GenBank/DDBJ whole genome shotgun (WGS) entry which is preliminary data.</text>
</comment>
<accession>A0A0B2B6U1</accession>